<dbReference type="EMBL" id="LT906468">
    <property type="protein sequence ID" value="SNV48943.1"/>
    <property type="molecule type" value="Genomic_DNA"/>
</dbReference>
<gene>
    <name evidence="1" type="ORF">SAMEA4412673_01649</name>
</gene>
<proteinExistence type="predicted"/>
<reference evidence="1 2" key="1">
    <citation type="submission" date="2017-06" db="EMBL/GenBank/DDBJ databases">
        <authorList>
            <consortium name="Pathogen Informatics"/>
        </authorList>
    </citation>
    <scope>NUCLEOTIDE SEQUENCE [LARGE SCALE GENOMIC DNA]</scope>
    <source>
        <strain evidence="1 2">NCTC12149</strain>
    </source>
</reference>
<sequence>MIYYSRQQSHSYKIKKEICGNPSHHLLLEKYVKEISYPIYGPYNLQITK</sequence>
<dbReference type="AlphaFoldDB" id="A0AAJ4XC07"/>
<dbReference type="KEGG" id="smiz:4412673_01649"/>
<organism evidence="1 2">
    <name type="scientific">Sphingobacterium mizutaii</name>
    <dbReference type="NCBI Taxonomy" id="1010"/>
    <lineage>
        <taxon>Bacteria</taxon>
        <taxon>Pseudomonadati</taxon>
        <taxon>Bacteroidota</taxon>
        <taxon>Sphingobacteriia</taxon>
        <taxon>Sphingobacteriales</taxon>
        <taxon>Sphingobacteriaceae</taxon>
        <taxon>Sphingobacterium</taxon>
    </lineage>
</organism>
<protein>
    <submittedName>
        <fullName evidence="1">Uncharacterized protein</fullName>
    </submittedName>
</protein>
<dbReference type="Proteomes" id="UP000215355">
    <property type="component" value="Chromosome 1"/>
</dbReference>
<accession>A0AAJ4XC07</accession>
<evidence type="ECO:0000313" key="1">
    <source>
        <dbReference type="EMBL" id="SNV48943.1"/>
    </source>
</evidence>
<name>A0AAJ4XC07_9SPHI</name>
<evidence type="ECO:0000313" key="2">
    <source>
        <dbReference type="Proteomes" id="UP000215355"/>
    </source>
</evidence>